<dbReference type="Gene3D" id="3.40.50.1820">
    <property type="entry name" value="alpha/beta hydrolase"/>
    <property type="match status" value="1"/>
</dbReference>
<evidence type="ECO:0000313" key="8">
    <source>
        <dbReference type="EMBL" id="KAJ8032076.1"/>
    </source>
</evidence>
<gene>
    <name evidence="8" type="ORF">HOLleu_25495</name>
</gene>
<dbReference type="PROSITE" id="PS00941">
    <property type="entry name" value="CARBOXYLESTERASE_B_2"/>
    <property type="match status" value="1"/>
</dbReference>
<feature type="active site" description="Charge relay system" evidence="5">
    <location>
        <position position="468"/>
    </location>
</feature>
<feature type="chain" id="PRO_5040536642" description="Carboxylic ester hydrolase" evidence="6">
    <location>
        <begin position="20"/>
        <end position="624"/>
    </location>
</feature>
<dbReference type="Proteomes" id="UP001152320">
    <property type="component" value="Chromosome 12"/>
</dbReference>
<name>A0A9Q1BT37_HOLLE</name>
<feature type="domain" description="Carboxylesterase type B" evidence="7">
    <location>
        <begin position="23"/>
        <end position="176"/>
    </location>
</feature>
<dbReference type="PANTHER" id="PTHR43918:SF4">
    <property type="entry name" value="CARBOXYLIC ESTER HYDROLASE"/>
    <property type="match status" value="1"/>
</dbReference>
<keyword evidence="6" id="KW-0732">Signal</keyword>
<evidence type="ECO:0000256" key="4">
    <source>
        <dbReference type="ARBA" id="ARBA00023157"/>
    </source>
</evidence>
<feature type="domain" description="Carboxylesterase type B" evidence="7">
    <location>
        <begin position="177"/>
        <end position="555"/>
    </location>
</feature>
<keyword evidence="2" id="KW-0719">Serine esterase</keyword>
<protein>
    <recommendedName>
        <fullName evidence="6">Carboxylic ester hydrolase</fullName>
        <ecNumber evidence="6">3.1.1.-</ecNumber>
    </recommendedName>
</protein>
<keyword evidence="3 6" id="KW-0378">Hydrolase</keyword>
<evidence type="ECO:0000256" key="3">
    <source>
        <dbReference type="ARBA" id="ARBA00022801"/>
    </source>
</evidence>
<accession>A0A9Q1BT37</accession>
<dbReference type="AlphaFoldDB" id="A0A9Q1BT37"/>
<evidence type="ECO:0000256" key="5">
    <source>
        <dbReference type="PIRSR" id="PIRSR600997-1"/>
    </source>
</evidence>
<comment type="similarity">
    <text evidence="1 6">Belongs to the type-B carboxylesterase/lipase family.</text>
</comment>
<organism evidence="8 9">
    <name type="scientific">Holothuria leucospilota</name>
    <name type="common">Black long sea cucumber</name>
    <name type="synonym">Mertensiothuria leucospilota</name>
    <dbReference type="NCBI Taxonomy" id="206669"/>
    <lineage>
        <taxon>Eukaryota</taxon>
        <taxon>Metazoa</taxon>
        <taxon>Echinodermata</taxon>
        <taxon>Eleutherozoa</taxon>
        <taxon>Echinozoa</taxon>
        <taxon>Holothuroidea</taxon>
        <taxon>Aspidochirotacea</taxon>
        <taxon>Aspidochirotida</taxon>
        <taxon>Holothuriidae</taxon>
        <taxon>Holothuria</taxon>
    </lineage>
</organism>
<comment type="caution">
    <text evidence="8">The sequence shown here is derived from an EMBL/GenBank/DDBJ whole genome shotgun (WGS) entry which is preliminary data.</text>
</comment>
<dbReference type="PANTHER" id="PTHR43918">
    <property type="entry name" value="ACETYLCHOLINESTERASE"/>
    <property type="match status" value="1"/>
</dbReference>
<dbReference type="EC" id="3.1.1.-" evidence="6"/>
<dbReference type="GO" id="GO:0005886">
    <property type="term" value="C:plasma membrane"/>
    <property type="evidence" value="ECO:0007669"/>
    <property type="project" value="TreeGrafter"/>
</dbReference>
<dbReference type="PRINTS" id="PR00878">
    <property type="entry name" value="CHOLNESTRASE"/>
</dbReference>
<evidence type="ECO:0000256" key="6">
    <source>
        <dbReference type="RuleBase" id="RU361235"/>
    </source>
</evidence>
<dbReference type="GO" id="GO:0019695">
    <property type="term" value="P:choline metabolic process"/>
    <property type="evidence" value="ECO:0007669"/>
    <property type="project" value="TreeGrafter"/>
</dbReference>
<dbReference type="InterPro" id="IPR019819">
    <property type="entry name" value="Carboxylesterase_B_CS"/>
</dbReference>
<proteinExistence type="inferred from homology"/>
<keyword evidence="9" id="KW-1185">Reference proteome</keyword>
<feature type="active site" description="Acyl-ester intermediate" evidence="5">
    <location>
        <position position="191"/>
    </location>
</feature>
<dbReference type="InterPro" id="IPR000997">
    <property type="entry name" value="Cholinesterase"/>
</dbReference>
<dbReference type="GO" id="GO:0005615">
    <property type="term" value="C:extracellular space"/>
    <property type="evidence" value="ECO:0007669"/>
    <property type="project" value="TreeGrafter"/>
</dbReference>
<feature type="active site" description="Charge relay system" evidence="5">
    <location>
        <position position="352"/>
    </location>
</feature>
<evidence type="ECO:0000259" key="7">
    <source>
        <dbReference type="Pfam" id="PF00135"/>
    </source>
</evidence>
<sequence length="624" mass="69319">MICLTYLVAFLSSIQITSGTVQPTVTLKDGTVLQGVYEEFNSDLLPVYGKIESYYGIPYAEAPVGPLRFKPPVPKKQLDSPLEATKVGRSCMQPDISILGVPLTNEEMSEDCLFLDVIVPKSVTENSHVLVSIHGGGFTMGAGQMSWFHFLTLASYGNIIVVAFNYRLGPFGFLTTAFGGDPNKVTIGGISAGGASAAFHTLSPGSKGLFQYAMIESGSPFDSWVTYRQGEEARLEVRTLAKLIGCRAEDIEDDAKLLNCLMKAPAEDINENIGKSVAEICVKKLKGEIKVLGPKFSVLNSEIQWENLQKVGLTGLPGPSVDGVFLPKNALNILEEGTLNGESYVVGSNAEEGTGYLSIFFPDKEVKPVINNTSLSAIISSGLIGDVPSSIVQKLMKTLYTIDEKDLLNENQEDYFHEISQFLGDLIFFCGSSKFAKLASQSKNVYRYTMTFVPSNNLMGVNWMGATHGCHAQFVFGMPFQEKFLEKFTDKDRDMSRKVMQYWINFMKTGNPNIATDADYLTLPNWPKFKKTDQVYKDLTPDMENRYMKERECYFMDNVFLPLRNAFKEFKKSKIADDEQSKWTEEGQCEGEACHVDEEKAEMTKERLLGIKVGDDRNDVKTLP</sequence>
<dbReference type="GO" id="GO:0003990">
    <property type="term" value="F:acetylcholinesterase activity"/>
    <property type="evidence" value="ECO:0007669"/>
    <property type="project" value="TreeGrafter"/>
</dbReference>
<dbReference type="InterPro" id="IPR029058">
    <property type="entry name" value="AB_hydrolase_fold"/>
</dbReference>
<evidence type="ECO:0000256" key="2">
    <source>
        <dbReference type="ARBA" id="ARBA00022487"/>
    </source>
</evidence>
<dbReference type="Pfam" id="PF00135">
    <property type="entry name" value="COesterase"/>
    <property type="match status" value="2"/>
</dbReference>
<feature type="signal peptide" evidence="6">
    <location>
        <begin position="1"/>
        <end position="19"/>
    </location>
</feature>
<dbReference type="SUPFAM" id="SSF53474">
    <property type="entry name" value="alpha/beta-Hydrolases"/>
    <property type="match status" value="1"/>
</dbReference>
<keyword evidence="4" id="KW-1015">Disulfide bond</keyword>
<dbReference type="GO" id="GO:0006581">
    <property type="term" value="P:acetylcholine catabolic process"/>
    <property type="evidence" value="ECO:0007669"/>
    <property type="project" value="TreeGrafter"/>
</dbReference>
<dbReference type="EMBL" id="JAIZAY010000012">
    <property type="protein sequence ID" value="KAJ8032076.1"/>
    <property type="molecule type" value="Genomic_DNA"/>
</dbReference>
<evidence type="ECO:0000256" key="1">
    <source>
        <dbReference type="ARBA" id="ARBA00005964"/>
    </source>
</evidence>
<dbReference type="PROSITE" id="PS00122">
    <property type="entry name" value="CARBOXYLESTERASE_B_1"/>
    <property type="match status" value="1"/>
</dbReference>
<reference evidence="8" key="1">
    <citation type="submission" date="2021-10" db="EMBL/GenBank/DDBJ databases">
        <title>Tropical sea cucumber genome reveals ecological adaptation and Cuvierian tubules defense mechanism.</title>
        <authorList>
            <person name="Chen T."/>
        </authorList>
    </citation>
    <scope>NUCLEOTIDE SEQUENCE</scope>
    <source>
        <strain evidence="8">Nanhai2018</strain>
        <tissue evidence="8">Muscle</tissue>
    </source>
</reference>
<dbReference type="OrthoDB" id="19653at2759"/>
<dbReference type="InterPro" id="IPR002018">
    <property type="entry name" value="CarbesteraseB"/>
</dbReference>
<dbReference type="InterPro" id="IPR019826">
    <property type="entry name" value="Carboxylesterase_B_AS"/>
</dbReference>
<evidence type="ECO:0000313" key="9">
    <source>
        <dbReference type="Proteomes" id="UP001152320"/>
    </source>
</evidence>
<dbReference type="InterPro" id="IPR050654">
    <property type="entry name" value="AChE-related_enzymes"/>
</dbReference>